<protein>
    <recommendedName>
        <fullName evidence="3">Transposase</fullName>
    </recommendedName>
</protein>
<dbReference type="EMBL" id="RHHS01000035">
    <property type="protein sequence ID" value="RNB55453.1"/>
    <property type="molecule type" value="Genomic_DNA"/>
</dbReference>
<dbReference type="GO" id="GO:0003677">
    <property type="term" value="F:DNA binding"/>
    <property type="evidence" value="ECO:0007669"/>
    <property type="project" value="InterPro"/>
</dbReference>
<dbReference type="SUPFAM" id="SSF46689">
    <property type="entry name" value="Homeodomain-like"/>
    <property type="match status" value="1"/>
</dbReference>
<reference evidence="1 2" key="1">
    <citation type="submission" date="2018-10" db="EMBL/GenBank/DDBJ databases">
        <title>Phylogenomics of Brevibacillus.</title>
        <authorList>
            <person name="Dunlap C."/>
        </authorList>
    </citation>
    <scope>NUCLEOTIDE SEQUENCE [LARGE SCALE GENOMIC DNA]</scope>
    <source>
        <strain evidence="1 2">DSM 100115</strain>
    </source>
</reference>
<gene>
    <name evidence="1" type="ORF">EDM57_15015</name>
</gene>
<sequence>MKKYRYRRFTYEFKWGVLKQCLDGMSIFEVAKKYGVTEEDIQKWIRQSGIRDLLQSSKKPEERIRQLKRAYQRERQEKKNLIKLLLKMGK</sequence>
<dbReference type="InterPro" id="IPR002514">
    <property type="entry name" value="Transposase_8"/>
</dbReference>
<accession>A0A3M8AWR4</accession>
<evidence type="ECO:0000313" key="2">
    <source>
        <dbReference type="Proteomes" id="UP000268829"/>
    </source>
</evidence>
<proteinExistence type="predicted"/>
<organism evidence="1 2">
    <name type="scientific">Brevibacillus gelatini</name>
    <dbReference type="NCBI Taxonomy" id="1655277"/>
    <lineage>
        <taxon>Bacteria</taxon>
        <taxon>Bacillati</taxon>
        <taxon>Bacillota</taxon>
        <taxon>Bacilli</taxon>
        <taxon>Bacillales</taxon>
        <taxon>Paenibacillaceae</taxon>
        <taxon>Brevibacillus</taxon>
    </lineage>
</organism>
<name>A0A3M8AWR4_9BACL</name>
<comment type="caution">
    <text evidence="1">The sequence shown here is derived from an EMBL/GenBank/DDBJ whole genome shotgun (WGS) entry which is preliminary data.</text>
</comment>
<dbReference type="InterPro" id="IPR009057">
    <property type="entry name" value="Homeodomain-like_sf"/>
</dbReference>
<dbReference type="GO" id="GO:0006313">
    <property type="term" value="P:DNA transposition"/>
    <property type="evidence" value="ECO:0007669"/>
    <property type="project" value="InterPro"/>
</dbReference>
<dbReference type="GO" id="GO:0004803">
    <property type="term" value="F:transposase activity"/>
    <property type="evidence" value="ECO:0007669"/>
    <property type="project" value="InterPro"/>
</dbReference>
<dbReference type="AlphaFoldDB" id="A0A3M8AWR4"/>
<evidence type="ECO:0000313" key="1">
    <source>
        <dbReference type="EMBL" id="RNB55453.1"/>
    </source>
</evidence>
<dbReference type="OrthoDB" id="9805159at2"/>
<dbReference type="Proteomes" id="UP000268829">
    <property type="component" value="Unassembled WGS sequence"/>
</dbReference>
<dbReference type="RefSeq" id="WP_122905511.1">
    <property type="nucleotide sequence ID" value="NZ_RHHS01000035.1"/>
</dbReference>
<keyword evidence="2" id="KW-1185">Reference proteome</keyword>
<dbReference type="Pfam" id="PF01527">
    <property type="entry name" value="HTH_Tnp_1"/>
    <property type="match status" value="1"/>
</dbReference>
<evidence type="ECO:0008006" key="3">
    <source>
        <dbReference type="Google" id="ProtNLM"/>
    </source>
</evidence>
<dbReference type="Gene3D" id="1.10.10.10">
    <property type="entry name" value="Winged helix-like DNA-binding domain superfamily/Winged helix DNA-binding domain"/>
    <property type="match status" value="1"/>
</dbReference>
<dbReference type="InterPro" id="IPR036388">
    <property type="entry name" value="WH-like_DNA-bd_sf"/>
</dbReference>